<keyword evidence="4" id="KW-0067">ATP-binding</keyword>
<reference evidence="5" key="1">
    <citation type="journal article" date="2019" name="Int. J. Syst. Evol. Microbiol.">
        <title>The Global Catalogue of Microorganisms (GCM) 10K type strain sequencing project: providing services to taxonomists for standard genome sequencing and annotation.</title>
        <authorList>
            <consortium name="The Broad Institute Genomics Platform"/>
            <consortium name="The Broad Institute Genome Sequencing Center for Infectious Disease"/>
            <person name="Wu L."/>
            <person name="Ma J."/>
        </authorList>
    </citation>
    <scope>NUCLEOTIDE SEQUENCE [LARGE SCALE GENOMIC DNA]</scope>
    <source>
        <strain evidence="5">KCTC 52490</strain>
    </source>
</reference>
<comment type="caution">
    <text evidence="4">The sequence shown here is derived from an EMBL/GenBank/DDBJ whole genome shotgun (WGS) entry which is preliminary data.</text>
</comment>
<dbReference type="RefSeq" id="WP_381503089.1">
    <property type="nucleotide sequence ID" value="NZ_JBHUOM010000012.1"/>
</dbReference>
<evidence type="ECO:0000256" key="2">
    <source>
        <dbReference type="ARBA" id="ARBA00012438"/>
    </source>
</evidence>
<dbReference type="EC" id="2.7.13.3" evidence="2"/>
<dbReference type="GO" id="GO:0005524">
    <property type="term" value="F:ATP binding"/>
    <property type="evidence" value="ECO:0007669"/>
    <property type="project" value="UniProtKB-KW"/>
</dbReference>
<protein>
    <recommendedName>
        <fullName evidence="2">histidine kinase</fullName>
        <ecNumber evidence="2">2.7.13.3</ecNumber>
    </recommendedName>
</protein>
<gene>
    <name evidence="4" type="ORF">ACFS25_15525</name>
</gene>
<dbReference type="EMBL" id="JBHUOM010000012">
    <property type="protein sequence ID" value="MFD2935202.1"/>
    <property type="molecule type" value="Genomic_DNA"/>
</dbReference>
<dbReference type="Gene3D" id="3.30.565.10">
    <property type="entry name" value="Histidine kinase-like ATPase, C-terminal domain"/>
    <property type="match status" value="1"/>
</dbReference>
<dbReference type="Proteomes" id="UP001597512">
    <property type="component" value="Unassembled WGS sequence"/>
</dbReference>
<evidence type="ECO:0000313" key="5">
    <source>
        <dbReference type="Proteomes" id="UP001597512"/>
    </source>
</evidence>
<accession>A0ABW6AKY5</accession>
<proteinExistence type="predicted"/>
<name>A0ABW6AKY5_9BACT</name>
<evidence type="ECO:0000259" key="3">
    <source>
        <dbReference type="Pfam" id="PF02518"/>
    </source>
</evidence>
<keyword evidence="5" id="KW-1185">Reference proteome</keyword>
<organism evidence="4 5">
    <name type="scientific">Spirosoma flavum</name>
    <dbReference type="NCBI Taxonomy" id="2048557"/>
    <lineage>
        <taxon>Bacteria</taxon>
        <taxon>Pseudomonadati</taxon>
        <taxon>Bacteroidota</taxon>
        <taxon>Cytophagia</taxon>
        <taxon>Cytophagales</taxon>
        <taxon>Cytophagaceae</taxon>
        <taxon>Spirosoma</taxon>
    </lineage>
</organism>
<evidence type="ECO:0000313" key="4">
    <source>
        <dbReference type="EMBL" id="MFD2935202.1"/>
    </source>
</evidence>
<dbReference type="InterPro" id="IPR036890">
    <property type="entry name" value="HATPase_C_sf"/>
</dbReference>
<comment type="catalytic activity">
    <reaction evidence="1">
        <text>ATP + protein L-histidine = ADP + protein N-phospho-L-histidine.</text>
        <dbReference type="EC" id="2.7.13.3"/>
    </reaction>
</comment>
<dbReference type="PRINTS" id="PR00344">
    <property type="entry name" value="BCTRLSENSOR"/>
</dbReference>
<dbReference type="SUPFAM" id="SSF55874">
    <property type="entry name" value="ATPase domain of HSP90 chaperone/DNA topoisomerase II/histidine kinase"/>
    <property type="match status" value="1"/>
</dbReference>
<keyword evidence="4" id="KW-0547">Nucleotide-binding</keyword>
<dbReference type="InterPro" id="IPR003594">
    <property type="entry name" value="HATPase_dom"/>
</dbReference>
<dbReference type="Pfam" id="PF02518">
    <property type="entry name" value="HATPase_c"/>
    <property type="match status" value="1"/>
</dbReference>
<evidence type="ECO:0000256" key="1">
    <source>
        <dbReference type="ARBA" id="ARBA00000085"/>
    </source>
</evidence>
<feature type="domain" description="Histidine kinase/HSP90-like ATPase" evidence="3">
    <location>
        <begin position="5"/>
        <end position="48"/>
    </location>
</feature>
<sequence length="49" mass="5214">MNVSENQTSTGRRCIGLAIYQKVVANHGGAITALSKPGHGATFQRYLPV</sequence>
<dbReference type="InterPro" id="IPR004358">
    <property type="entry name" value="Sig_transdc_His_kin-like_C"/>
</dbReference>